<dbReference type="EMBL" id="JABSTQ010010196">
    <property type="protein sequence ID" value="KAG0422681.1"/>
    <property type="molecule type" value="Genomic_DNA"/>
</dbReference>
<accession>A0AC60PPZ8</accession>
<sequence length="313" mass="33151">MAVADRLVAQGHLMLGNVAVPLEPVGARLLHVSVYRLPPYVTEEAVVQALSTYGKVKGISYVTFRDRPDIMTGTRVVKVEMTKPIPNFISIQGHRVMVDYRGLRRVCSCTEPCQRCGHAHATVDCTQRKTYAAVTQSTPARPSRVQPQETETAPVVPSVSEQPKDDPSPPACPQDVPSLQDNLVAAHASQLSEAGSLSSDADRLVVVEDDEVTPGQRHPPSSPASPRVSATPGTLEQLGAKAVSAGTPAGTPAGASSAVDMTMECDRQEVKLGFSSSTSGSDAPSSAAAKKKRLVHKDSPGDSDLEGYSDLEF</sequence>
<keyword evidence="2" id="KW-1185">Reference proteome</keyword>
<evidence type="ECO:0000313" key="1">
    <source>
        <dbReference type="EMBL" id="KAG0422681.1"/>
    </source>
</evidence>
<protein>
    <submittedName>
        <fullName evidence="1">Uncharacterized protein</fullName>
    </submittedName>
</protein>
<name>A0AC60PPZ8_IXOPE</name>
<evidence type="ECO:0000313" key="2">
    <source>
        <dbReference type="Proteomes" id="UP000805193"/>
    </source>
</evidence>
<reference evidence="1 2" key="1">
    <citation type="journal article" date="2020" name="Cell">
        <title>Large-Scale Comparative Analyses of Tick Genomes Elucidate Their Genetic Diversity and Vector Capacities.</title>
        <authorList>
            <consortium name="Tick Genome and Microbiome Consortium (TIGMIC)"/>
            <person name="Jia N."/>
            <person name="Wang J."/>
            <person name="Shi W."/>
            <person name="Du L."/>
            <person name="Sun Y."/>
            <person name="Zhan W."/>
            <person name="Jiang J.F."/>
            <person name="Wang Q."/>
            <person name="Zhang B."/>
            <person name="Ji P."/>
            <person name="Bell-Sakyi L."/>
            <person name="Cui X.M."/>
            <person name="Yuan T.T."/>
            <person name="Jiang B.G."/>
            <person name="Yang W.F."/>
            <person name="Lam T.T."/>
            <person name="Chang Q.C."/>
            <person name="Ding S.J."/>
            <person name="Wang X.J."/>
            <person name="Zhu J.G."/>
            <person name="Ruan X.D."/>
            <person name="Zhao L."/>
            <person name="Wei J.T."/>
            <person name="Ye R.Z."/>
            <person name="Que T.C."/>
            <person name="Du C.H."/>
            <person name="Zhou Y.H."/>
            <person name="Cheng J.X."/>
            <person name="Dai P.F."/>
            <person name="Guo W.B."/>
            <person name="Han X.H."/>
            <person name="Huang E.J."/>
            <person name="Li L.F."/>
            <person name="Wei W."/>
            <person name="Gao Y.C."/>
            <person name="Liu J.Z."/>
            <person name="Shao H.Z."/>
            <person name="Wang X."/>
            <person name="Wang C.C."/>
            <person name="Yang T.C."/>
            <person name="Huo Q.B."/>
            <person name="Li W."/>
            <person name="Chen H.Y."/>
            <person name="Chen S.E."/>
            <person name="Zhou L.G."/>
            <person name="Ni X.B."/>
            <person name="Tian J.H."/>
            <person name="Sheng Y."/>
            <person name="Liu T."/>
            <person name="Pan Y.S."/>
            <person name="Xia L.Y."/>
            <person name="Li J."/>
            <person name="Zhao F."/>
            <person name="Cao W.C."/>
        </authorList>
    </citation>
    <scope>NUCLEOTIDE SEQUENCE [LARGE SCALE GENOMIC DNA]</scope>
    <source>
        <strain evidence="1">Iper-2018</strain>
    </source>
</reference>
<comment type="caution">
    <text evidence="1">The sequence shown here is derived from an EMBL/GenBank/DDBJ whole genome shotgun (WGS) entry which is preliminary data.</text>
</comment>
<dbReference type="Proteomes" id="UP000805193">
    <property type="component" value="Unassembled WGS sequence"/>
</dbReference>
<proteinExistence type="predicted"/>
<gene>
    <name evidence="1" type="ORF">HPB47_001514</name>
</gene>
<organism evidence="1 2">
    <name type="scientific">Ixodes persulcatus</name>
    <name type="common">Taiga tick</name>
    <dbReference type="NCBI Taxonomy" id="34615"/>
    <lineage>
        <taxon>Eukaryota</taxon>
        <taxon>Metazoa</taxon>
        <taxon>Ecdysozoa</taxon>
        <taxon>Arthropoda</taxon>
        <taxon>Chelicerata</taxon>
        <taxon>Arachnida</taxon>
        <taxon>Acari</taxon>
        <taxon>Parasitiformes</taxon>
        <taxon>Ixodida</taxon>
        <taxon>Ixodoidea</taxon>
        <taxon>Ixodidae</taxon>
        <taxon>Ixodinae</taxon>
        <taxon>Ixodes</taxon>
    </lineage>
</organism>